<dbReference type="RefSeq" id="WP_020211830.1">
    <property type="nucleotide sequence ID" value="NZ_JRLX01000011.1"/>
</dbReference>
<organism evidence="8 9">
    <name type="scientific">Flavobacterium rivuli WB 3.3-2 = DSM 21788</name>
    <dbReference type="NCBI Taxonomy" id="1121895"/>
    <lineage>
        <taxon>Bacteria</taxon>
        <taxon>Pseudomonadati</taxon>
        <taxon>Bacteroidota</taxon>
        <taxon>Flavobacteriia</taxon>
        <taxon>Flavobacteriales</taxon>
        <taxon>Flavobacteriaceae</taxon>
        <taxon>Flavobacterium</taxon>
    </lineage>
</organism>
<evidence type="ECO:0000256" key="4">
    <source>
        <dbReference type="ARBA" id="ARBA00022833"/>
    </source>
</evidence>
<keyword evidence="1" id="KW-0479">Metal-binding</keyword>
<dbReference type="GO" id="GO:0005737">
    <property type="term" value="C:cytoplasm"/>
    <property type="evidence" value="ECO:0007669"/>
    <property type="project" value="TreeGrafter"/>
</dbReference>
<dbReference type="InterPro" id="IPR002939">
    <property type="entry name" value="DnaJ_C"/>
</dbReference>
<dbReference type="CDD" id="cd10747">
    <property type="entry name" value="DnaJ_C"/>
    <property type="match status" value="1"/>
</dbReference>
<gene>
    <name evidence="8" type="ORF">Q765_11700</name>
</gene>
<dbReference type="STRING" id="1121895.GCA_000378485_00703"/>
<keyword evidence="2" id="KW-0677">Repeat</keyword>
<evidence type="ECO:0000313" key="9">
    <source>
        <dbReference type="Proteomes" id="UP000030152"/>
    </source>
</evidence>
<dbReference type="InterPro" id="IPR036869">
    <property type="entry name" value="J_dom_sf"/>
</dbReference>
<dbReference type="EMBL" id="JRLX01000011">
    <property type="protein sequence ID" value="KGO86240.1"/>
    <property type="molecule type" value="Genomic_DNA"/>
</dbReference>
<dbReference type="FunFam" id="2.60.260.20:FF:000005">
    <property type="entry name" value="Chaperone protein dnaJ 1, mitochondrial"/>
    <property type="match status" value="1"/>
</dbReference>
<dbReference type="PROSITE" id="PS00636">
    <property type="entry name" value="DNAJ_1"/>
    <property type="match status" value="1"/>
</dbReference>
<feature type="region of interest" description="Disordered" evidence="6">
    <location>
        <begin position="77"/>
        <end position="105"/>
    </location>
</feature>
<dbReference type="PANTHER" id="PTHR43096">
    <property type="entry name" value="DNAJ HOMOLOG 1, MITOCHONDRIAL-RELATED"/>
    <property type="match status" value="1"/>
</dbReference>
<sequence length="306" mass="33399">MDFIDYYKVLGLDKSATQAQIKSAYKKMARKLHPDLNPDDKDANAKFQQLNEANAVLTDPEKRAKYDKYGKDWERGEEYEQYQQAQQQQSRSQGGSAGGFGGFEGNFGGGGEDFSDFFSSMFGRQSGGGRSRAQYKGQDYNSEVSLTVEEAYTTHKQTFSVNGKSIRITVPAGVADGQVIKLGGQGAPGSNGGPNGDLYITFTVTNNAQYKRVGNDLYITKEIDLFTAVLGGEALITAMSGTIKLNVAPGTQNGAKVRLKGKGFPVYKKEGEFGNLYVTYTVIIPTDLTDKQKELFNELAAISKKD</sequence>
<dbReference type="OrthoDB" id="9779622at2"/>
<proteinExistence type="predicted"/>
<evidence type="ECO:0000256" key="6">
    <source>
        <dbReference type="SAM" id="MobiDB-lite"/>
    </source>
</evidence>
<feature type="domain" description="J" evidence="7">
    <location>
        <begin position="5"/>
        <end position="70"/>
    </location>
</feature>
<feature type="compositionally biased region" description="Low complexity" evidence="6">
    <location>
        <begin position="81"/>
        <end position="94"/>
    </location>
</feature>
<dbReference type="PANTHER" id="PTHR43096:SF52">
    <property type="entry name" value="DNAJ HOMOLOG 1, MITOCHONDRIAL-RELATED"/>
    <property type="match status" value="1"/>
</dbReference>
<dbReference type="InterPro" id="IPR008971">
    <property type="entry name" value="HSP40/DnaJ_pept-bd"/>
</dbReference>
<evidence type="ECO:0000313" key="8">
    <source>
        <dbReference type="EMBL" id="KGO86240.1"/>
    </source>
</evidence>
<reference evidence="8 9" key="1">
    <citation type="submission" date="2013-09" db="EMBL/GenBank/DDBJ databases">
        <authorList>
            <person name="Zeng Z."/>
            <person name="Chen C."/>
        </authorList>
    </citation>
    <scope>NUCLEOTIDE SEQUENCE [LARGE SCALE GENOMIC DNA]</scope>
    <source>
        <strain evidence="8 9">WB 3.3-2</strain>
    </source>
</reference>
<evidence type="ECO:0000256" key="3">
    <source>
        <dbReference type="ARBA" id="ARBA00022771"/>
    </source>
</evidence>
<dbReference type="SUPFAM" id="SSF49493">
    <property type="entry name" value="HSP40/DnaJ peptide-binding domain"/>
    <property type="match status" value="2"/>
</dbReference>
<dbReference type="GO" id="GO:0042026">
    <property type="term" value="P:protein refolding"/>
    <property type="evidence" value="ECO:0007669"/>
    <property type="project" value="TreeGrafter"/>
</dbReference>
<evidence type="ECO:0000256" key="2">
    <source>
        <dbReference type="ARBA" id="ARBA00022737"/>
    </source>
</evidence>
<dbReference type="PRINTS" id="PR00625">
    <property type="entry name" value="JDOMAIN"/>
</dbReference>
<dbReference type="InterPro" id="IPR001623">
    <property type="entry name" value="DnaJ_domain"/>
</dbReference>
<dbReference type="Pfam" id="PF01556">
    <property type="entry name" value="DnaJ_C"/>
    <property type="match status" value="1"/>
</dbReference>
<dbReference type="SUPFAM" id="SSF46565">
    <property type="entry name" value="Chaperone J-domain"/>
    <property type="match status" value="1"/>
</dbReference>
<keyword evidence="5" id="KW-0143">Chaperone</keyword>
<dbReference type="SMART" id="SM00271">
    <property type="entry name" value="DnaJ"/>
    <property type="match status" value="1"/>
</dbReference>
<keyword evidence="9" id="KW-1185">Reference proteome</keyword>
<dbReference type="AlphaFoldDB" id="A0A0A2MD83"/>
<evidence type="ECO:0000256" key="1">
    <source>
        <dbReference type="ARBA" id="ARBA00022723"/>
    </source>
</evidence>
<protein>
    <submittedName>
        <fullName evidence="8">Molecular chaperone DnaJ</fullName>
    </submittedName>
</protein>
<dbReference type="Gene3D" id="2.60.260.20">
    <property type="entry name" value="Urease metallochaperone UreE, N-terminal domain"/>
    <property type="match status" value="2"/>
</dbReference>
<comment type="caution">
    <text evidence="8">The sequence shown here is derived from an EMBL/GenBank/DDBJ whole genome shotgun (WGS) entry which is preliminary data.</text>
</comment>
<feature type="compositionally biased region" description="Gly residues" evidence="6">
    <location>
        <begin position="95"/>
        <end position="105"/>
    </location>
</feature>
<dbReference type="CDD" id="cd06257">
    <property type="entry name" value="DnaJ"/>
    <property type="match status" value="1"/>
</dbReference>
<dbReference type="GO" id="GO:0051082">
    <property type="term" value="F:unfolded protein binding"/>
    <property type="evidence" value="ECO:0007669"/>
    <property type="project" value="InterPro"/>
</dbReference>
<evidence type="ECO:0000259" key="7">
    <source>
        <dbReference type="PROSITE" id="PS50076"/>
    </source>
</evidence>
<dbReference type="GO" id="GO:0008270">
    <property type="term" value="F:zinc ion binding"/>
    <property type="evidence" value="ECO:0007669"/>
    <property type="project" value="UniProtKB-KW"/>
</dbReference>
<dbReference type="PROSITE" id="PS50076">
    <property type="entry name" value="DNAJ_2"/>
    <property type="match status" value="1"/>
</dbReference>
<dbReference type="eggNOG" id="COG0484">
    <property type="taxonomic scope" value="Bacteria"/>
</dbReference>
<dbReference type="Proteomes" id="UP000030152">
    <property type="component" value="Unassembled WGS sequence"/>
</dbReference>
<dbReference type="Pfam" id="PF00226">
    <property type="entry name" value="DnaJ"/>
    <property type="match status" value="1"/>
</dbReference>
<keyword evidence="4" id="KW-0862">Zinc</keyword>
<name>A0A0A2MD83_9FLAO</name>
<dbReference type="InterPro" id="IPR018253">
    <property type="entry name" value="DnaJ_domain_CS"/>
</dbReference>
<accession>A0A0A2MD83</accession>
<dbReference type="Gene3D" id="1.10.287.110">
    <property type="entry name" value="DnaJ domain"/>
    <property type="match status" value="1"/>
</dbReference>
<keyword evidence="3" id="KW-0863">Zinc-finger</keyword>
<evidence type="ECO:0000256" key="5">
    <source>
        <dbReference type="ARBA" id="ARBA00023186"/>
    </source>
</evidence>